<sequence>MAEEALGKSVKQLKKERTTAKSSFTKQANFLCREAHRLIESELKEEFKKLSSGARKVFETNDDYKAGLIAEIEATEDGAEVQLSAQQEADFKKAVEECNAKFDEVTEIVQDNLWRRYGQSDVLTTISAAEKACDRTAAMPVDGTGYESYEVQLELSMRLVKEATVTLLKWERWIPAPERKDLESHVRKLKECSNELESRKAEFAWARRAAEDTQALDTSMTNNPNIMVPAGQIVPVVKIKPTSLPKFTGNKRDYYRWKRDWENLQKQGEPTGSVEVKKIQLVDSVDDRIAKELRLSSYNTADDIFRVLDNRYGNKITIAMEIVEELEKMPALRGNQPRRVIELIQMVEKALADLTDLGNVGAMKNPLVIKSIESKLPELLKREWLVYMTDPANNITPDIHFDELLQFLQKQEEVLERLEQLRISERVEKPERKFEKNYAFTRTTKKDSTEAGCIVCGAEKHRDRIFFCRKFKDLKLTEKKSIIRKLGACKKCLGVHEDDSRCSDNYLCRNKDCKKGDFSDHHYFLCPKWDLKNLNEGKTISKDSRKGSGLTAEQEHFLAELSPELAEKCKKAFTNKVKMINCSGNDQQGLVSKSGLKELPVIMMLMEVTTNAGQKIGALIDLASDTNYITHEAAERLKLRGEKITLVVHGVGKMAIRVSTNRYLLRIRVKTPEGTVKAHQLICYGLEEIAKVHRIVSQEKLREFFPEVELEELKRPGKIDLLISHREGRLAPQRVKIVGDLVLWDSPLGKTVAGAHPDLFEVVDMAAYESKTHFARSMRTAAARYEEIIEKAERPAITDIVKEGKSPRSSLASNREFIDWWKWDSIGTACEPKCGGCRCGNCQPGGKEMTLAEERELEIIREGLTYVEMDTHSTAPHWDTKYPWIQDPATLPYNRSGVEAAFLRTEKQLKKVPEWQDIYAAQVHDMVKRGAATKLTKQVIEEWKGPVWYVSHLVAPNPHSTTTPVRLVWNSSQKFKGLTMNDLLLKGPDVLNPIRAVLLRFRKGVFAALGDIKKMYNSVWLEEREVHLHRFLWRDTQDEEISEYAITRVNIGDRPAGCIAQLAMRETARLAKFAHLKEECRVLEEDSYVDDILTSHNSQERLKEITNGLEEILAAGGFALKPWVRSEQSGRNEVVDPSQVPKESVSQSKTIILPNQLRDEDNKALGTGYLVEEDKLYIMASINFSVRKKKMRTGQNLLKSEVRLRTPNPLTRRHLLSQVAGLYDPVGLVTPAKQKGAILVRKAFQETGKGSLTRETWDMPLSENLREEAIRLFEEYVQLNQVKFHRSLTPPGWKGKPWGITFSDGSDKTYGAVLYLRWNTDQGIDVRLVESKAKLTPLDQKGDAVKAEICGAVFAARLRKYFEKHGRMEVERWFHLVDSQTVLGAIQRDSYGYQTFFANRVGEIQKSGSVSDWWWIPGDVNIADIITRGGTPEDLAEESEWQEGPQFLRYSVEEWPKKSAAEVAADAKENVNKLQRKTFSAVLTRSQTKRDLAEAGKGIPEVSILGDSINVVSDSGENGKRPNLPKGTPRDLIIKKLVDEEKYSNLTKLVRVIGWVWRAVKKWLGFRDQDSNERKRKEVLQNKIKQTMLTVKEEEYILKELFLAAQQGVTFPDTTLSRLAVYRENSGLLVCGGRIQIFNEEKIAVAILPCSAWVSMLLAREAHSANHEEVAGTLLRMRKKAWVIKGRRLAKKVVDSCVICRKARAKRCEQIMADLPPERTEPAAPFEYTTLDLFGPYIVKDEVRKRVHLKVWGIVYCCMASRAIHTDIVSDQSAEGFMLAYQRFTALRGHPRKLWSDPGSNFIGVKPALTELYKFLDKLETSELEEKAAKHGTEWVWKIHPASSPHRNGAAEAAVRIVKRALHNLGGDGVFTWSEFQTFLYMAANLANERPIDARTQSREDCVEYVTPNSLLLGRSGPKGDPGDFDFVGYPYKRLKVIQGEVNKFWRKWSQLAGPNLFVRNKWHTKERNVAVGDVVWLADQNALRSQYKLARVIQVNADDKGIVRDVNVKVFTSYPVSNVKPAKAKVTTKKLTDRIPATILHRDVRRLVVLIPIEEQH</sequence>
<evidence type="ECO:0000259" key="2">
    <source>
        <dbReference type="PROSITE" id="PS50994"/>
    </source>
</evidence>
<dbReference type="PANTHER" id="PTHR47331">
    <property type="entry name" value="PHD-TYPE DOMAIN-CONTAINING PROTEIN"/>
    <property type="match status" value="1"/>
</dbReference>
<feature type="domain" description="Integrase catalytic" evidence="2">
    <location>
        <begin position="1721"/>
        <end position="1916"/>
    </location>
</feature>
<dbReference type="Pfam" id="PF18701">
    <property type="entry name" value="DUF5641"/>
    <property type="match status" value="1"/>
</dbReference>
<dbReference type="OrthoDB" id="5962731at2759"/>
<dbReference type="InterPro" id="IPR043128">
    <property type="entry name" value="Rev_trsase/Diguanyl_cyclase"/>
</dbReference>
<reference evidence="3" key="1">
    <citation type="journal article" date="2013" name="Nature">
        <title>The zebrafish reference genome sequence and its relationship to the human genome.</title>
        <authorList>
            <consortium name="Genome Reference Consortium Zebrafish"/>
            <person name="Howe K."/>
            <person name="Clark M.D."/>
            <person name="Torroja C.F."/>
            <person name="Torrance J."/>
            <person name="Berthelot C."/>
            <person name="Muffato M."/>
            <person name="Collins J.E."/>
            <person name="Humphray S."/>
            <person name="McLaren K."/>
            <person name="Matthews L."/>
            <person name="McLaren S."/>
            <person name="Sealy I."/>
            <person name="Caccamo M."/>
            <person name="Churcher C."/>
            <person name="Scott C."/>
            <person name="Barrett J.C."/>
            <person name="Koch R."/>
            <person name="Rauch G.J."/>
            <person name="White S."/>
            <person name="Chow W."/>
            <person name="Kilian B."/>
            <person name="Quintais L.T."/>
            <person name="Guerra-Assuncao J.A."/>
            <person name="Zhou Y."/>
            <person name="Gu Y."/>
            <person name="Yen J."/>
            <person name="Vogel J.H."/>
            <person name="Eyre T."/>
            <person name="Redmond S."/>
            <person name="Banerjee R."/>
            <person name="Chi J."/>
            <person name="Fu B."/>
            <person name="Langley E."/>
            <person name="Maguire S.F."/>
            <person name="Laird G.K."/>
            <person name="Lloyd D."/>
            <person name="Kenyon E."/>
            <person name="Donaldson S."/>
            <person name="Sehra H."/>
            <person name="Almeida-King J."/>
            <person name="Loveland J."/>
            <person name="Trevanion S."/>
            <person name="Jones M."/>
            <person name="Quail M."/>
            <person name="Willey D."/>
            <person name="Hunt A."/>
            <person name="Burton J."/>
            <person name="Sims S."/>
            <person name="McLay K."/>
            <person name="Plumb B."/>
            <person name="Davis J."/>
            <person name="Clee C."/>
            <person name="Oliver K."/>
            <person name="Clark R."/>
            <person name="Riddle C."/>
            <person name="Elliot D."/>
            <person name="Eliott D."/>
            <person name="Threadgold G."/>
            <person name="Harden G."/>
            <person name="Ware D."/>
            <person name="Begum S."/>
            <person name="Mortimore B."/>
            <person name="Mortimer B."/>
            <person name="Kerry G."/>
            <person name="Heath P."/>
            <person name="Phillimore B."/>
            <person name="Tracey A."/>
            <person name="Corby N."/>
            <person name="Dunn M."/>
            <person name="Johnson C."/>
            <person name="Wood J."/>
            <person name="Clark S."/>
            <person name="Pelan S."/>
            <person name="Griffiths G."/>
            <person name="Smith M."/>
            <person name="Glithero R."/>
            <person name="Howden P."/>
            <person name="Barker N."/>
            <person name="Lloyd C."/>
            <person name="Stevens C."/>
            <person name="Harley J."/>
            <person name="Holt K."/>
            <person name="Panagiotidis G."/>
            <person name="Lovell J."/>
            <person name="Beasley H."/>
            <person name="Henderson C."/>
            <person name="Gordon D."/>
            <person name="Auger K."/>
            <person name="Wright D."/>
            <person name="Collins J."/>
            <person name="Raisen C."/>
            <person name="Dyer L."/>
            <person name="Leung K."/>
            <person name="Robertson L."/>
            <person name="Ambridge K."/>
            <person name="Leongamornlert D."/>
            <person name="McGuire S."/>
            <person name="Gilderthorp R."/>
            <person name="Griffiths C."/>
            <person name="Manthravadi D."/>
            <person name="Nichol S."/>
            <person name="Barker G."/>
            <person name="Whitehead S."/>
            <person name="Kay M."/>
            <person name="Brown J."/>
            <person name="Murnane C."/>
            <person name="Gray E."/>
            <person name="Humphries M."/>
            <person name="Sycamore N."/>
            <person name="Barker D."/>
            <person name="Saunders D."/>
            <person name="Wallis J."/>
            <person name="Babbage A."/>
            <person name="Hammond S."/>
            <person name="Mashreghi-Mohammadi M."/>
            <person name="Barr L."/>
            <person name="Martin S."/>
            <person name="Wray P."/>
            <person name="Ellington A."/>
            <person name="Matthews N."/>
            <person name="Ellwood M."/>
            <person name="Woodmansey R."/>
            <person name="Clark G."/>
            <person name="Cooper J."/>
            <person name="Cooper J."/>
            <person name="Tromans A."/>
            <person name="Grafham D."/>
            <person name="Skuce C."/>
            <person name="Pandian R."/>
            <person name="Andrews R."/>
            <person name="Harrison E."/>
            <person name="Kimberley A."/>
            <person name="Garnett J."/>
            <person name="Fosker N."/>
            <person name="Hall R."/>
            <person name="Garner P."/>
            <person name="Kelly D."/>
            <person name="Bird C."/>
            <person name="Palmer S."/>
            <person name="Gehring I."/>
            <person name="Berger A."/>
            <person name="Dooley C.M."/>
            <person name="Ersan-Urun Z."/>
            <person name="Eser C."/>
            <person name="Geiger H."/>
            <person name="Geisler M."/>
            <person name="Karotki L."/>
            <person name="Kirn A."/>
            <person name="Konantz J."/>
            <person name="Konantz M."/>
            <person name="Oberlander M."/>
            <person name="Rudolph-Geiger S."/>
            <person name="Teucke M."/>
            <person name="Lanz C."/>
            <person name="Raddatz G."/>
            <person name="Osoegawa K."/>
            <person name="Zhu B."/>
            <person name="Rapp A."/>
            <person name="Widaa S."/>
            <person name="Langford C."/>
            <person name="Yang F."/>
            <person name="Schuster S.C."/>
            <person name="Carter N.P."/>
            <person name="Harrow J."/>
            <person name="Ning Z."/>
            <person name="Herrero J."/>
            <person name="Searle S.M."/>
            <person name="Enright A."/>
            <person name="Geisler R."/>
            <person name="Plasterk R.H."/>
            <person name="Lee C."/>
            <person name="Westerfield M."/>
            <person name="de Jong P.J."/>
            <person name="Zon L.I."/>
            <person name="Postlethwait J.H."/>
            <person name="Nusslein-Volhard C."/>
            <person name="Hubbard T.J."/>
            <person name="Roest Crollius H."/>
            <person name="Rogers J."/>
            <person name="Stemple D.L."/>
        </authorList>
    </citation>
    <scope>NUCLEOTIDE SEQUENCE [LARGE SCALE GENOMIC DNA]</scope>
</reference>
<dbReference type="SUPFAM" id="SSF53098">
    <property type="entry name" value="Ribonuclease H-like"/>
    <property type="match status" value="1"/>
</dbReference>
<dbReference type="Gene3D" id="3.30.70.270">
    <property type="match status" value="1"/>
</dbReference>
<dbReference type="Pfam" id="PF05380">
    <property type="entry name" value="Peptidase_A17"/>
    <property type="match status" value="1"/>
</dbReference>
<dbReference type="Gene3D" id="3.10.10.10">
    <property type="entry name" value="HIV Type 1 Reverse Transcriptase, subunit A, domain 1"/>
    <property type="match status" value="1"/>
</dbReference>
<dbReference type="PANTHER" id="PTHR47331:SF4">
    <property type="entry name" value="PEPTIDASE S1 DOMAIN-CONTAINING PROTEIN"/>
    <property type="match status" value="1"/>
</dbReference>
<keyword evidence="1" id="KW-0175">Coiled coil</keyword>
<dbReference type="SUPFAM" id="SSF56672">
    <property type="entry name" value="DNA/RNA polymerases"/>
    <property type="match status" value="1"/>
</dbReference>
<reference evidence="4 5" key="2">
    <citation type="submission" date="2025-04" db="UniProtKB">
        <authorList>
            <consortium name="RefSeq"/>
        </authorList>
    </citation>
    <scope>IDENTIFICATION</scope>
    <source>
        <strain evidence="4 5">Tuebingen</strain>
    </source>
</reference>
<accession>A0A8M9Q1N7</accession>
<feature type="coiled-coil region" evidence="1">
    <location>
        <begin position="401"/>
        <end position="428"/>
    </location>
</feature>
<dbReference type="InterPro" id="IPR040676">
    <property type="entry name" value="DUF5641"/>
</dbReference>
<dbReference type="InterPro" id="IPR043502">
    <property type="entry name" value="DNA/RNA_pol_sf"/>
</dbReference>
<organism evidence="3 4">
    <name type="scientific">Danio rerio</name>
    <name type="common">Zebrafish</name>
    <name type="synonym">Brachydanio rerio</name>
    <dbReference type="NCBI Taxonomy" id="7955"/>
    <lineage>
        <taxon>Eukaryota</taxon>
        <taxon>Metazoa</taxon>
        <taxon>Chordata</taxon>
        <taxon>Craniata</taxon>
        <taxon>Vertebrata</taxon>
        <taxon>Euteleostomi</taxon>
        <taxon>Actinopterygii</taxon>
        <taxon>Neopterygii</taxon>
        <taxon>Teleostei</taxon>
        <taxon>Ostariophysi</taxon>
        <taxon>Cypriniformes</taxon>
        <taxon>Danionidae</taxon>
        <taxon>Danioninae</taxon>
        <taxon>Danio</taxon>
    </lineage>
</organism>
<dbReference type="RefSeq" id="XP_021331194.1">
    <property type="nucleotide sequence ID" value="XM_021475519.2"/>
</dbReference>
<dbReference type="RefSeq" id="XP_021331326.1">
    <property type="nucleotide sequence ID" value="XM_021475651.2"/>
</dbReference>
<keyword evidence="3" id="KW-1185">Reference proteome</keyword>
<dbReference type="Gene3D" id="3.30.420.10">
    <property type="entry name" value="Ribonuclease H-like superfamily/Ribonuclease H"/>
    <property type="match status" value="1"/>
</dbReference>
<dbReference type="InterPro" id="IPR008042">
    <property type="entry name" value="Retrotrans_Pao"/>
</dbReference>
<dbReference type="Proteomes" id="UP000000437">
    <property type="component" value="Chromosome 4"/>
</dbReference>
<dbReference type="GO" id="GO:0015074">
    <property type="term" value="P:DNA integration"/>
    <property type="evidence" value="ECO:0007669"/>
    <property type="project" value="InterPro"/>
</dbReference>
<gene>
    <name evidence="4" type="primary">LOC108183760</name>
    <name evidence="5" type="synonym">LOC110439550</name>
</gene>
<dbReference type="Pfam" id="PF03564">
    <property type="entry name" value="DUF1759"/>
    <property type="match status" value="1"/>
</dbReference>
<dbReference type="InterPro" id="IPR005312">
    <property type="entry name" value="DUF1759"/>
</dbReference>
<dbReference type="InterPro" id="IPR012337">
    <property type="entry name" value="RNaseH-like_sf"/>
</dbReference>
<dbReference type="KEGG" id="dre:108183760"/>
<dbReference type="GeneID" id="108183760"/>
<dbReference type="InterPro" id="IPR036397">
    <property type="entry name" value="RNaseH_sf"/>
</dbReference>
<name>A0A8M9Q1N7_DANRE</name>
<evidence type="ECO:0000313" key="4">
    <source>
        <dbReference type="RefSeq" id="XP_021331194.1"/>
    </source>
</evidence>
<dbReference type="GO" id="GO:0003676">
    <property type="term" value="F:nucleic acid binding"/>
    <property type="evidence" value="ECO:0007669"/>
    <property type="project" value="InterPro"/>
</dbReference>
<evidence type="ECO:0000313" key="3">
    <source>
        <dbReference type="Proteomes" id="UP000000437"/>
    </source>
</evidence>
<proteinExistence type="predicted"/>
<evidence type="ECO:0000256" key="1">
    <source>
        <dbReference type="SAM" id="Coils"/>
    </source>
</evidence>
<dbReference type="AlphaFoldDB" id="A0A8M9Q1N7"/>
<dbReference type="InterPro" id="IPR001584">
    <property type="entry name" value="Integrase_cat-core"/>
</dbReference>
<dbReference type="PROSITE" id="PS50994">
    <property type="entry name" value="INTEGRASE"/>
    <property type="match status" value="1"/>
</dbReference>
<protein>
    <recommendedName>
        <fullName evidence="2">Integrase catalytic domain-containing protein</fullName>
    </recommendedName>
</protein>
<evidence type="ECO:0000313" key="5">
    <source>
        <dbReference type="RefSeq" id="XP_021331326.1"/>
    </source>
</evidence>